<sequence>MRMISVFPSFPSTLRMKYHPQNFFLQKKVSFCPSRNSDHCHFVLNEPISEGILVAVDLKKGKKRSWTLVEIGNVRVPFKVFDFNRTFCLRIEQKAKINCDELKNNLECGTEILLHSITKDYSGRVGAGTLVIWFYLMFPFLRKSAWDFL</sequence>
<protein>
    <submittedName>
        <fullName evidence="1">Uncharacterized protein</fullName>
    </submittedName>
</protein>
<proteinExistence type="predicted"/>
<comment type="caution">
    <text evidence="1">The sequence shown here is derived from an EMBL/GenBank/DDBJ whole genome shotgun (WGS) entry which is preliminary data.</text>
</comment>
<gene>
    <name evidence="1" type="ORF">NPIL_295221</name>
</gene>
<evidence type="ECO:0000313" key="2">
    <source>
        <dbReference type="Proteomes" id="UP000887013"/>
    </source>
</evidence>
<dbReference type="AlphaFoldDB" id="A0A8X6P3Y0"/>
<dbReference type="Proteomes" id="UP000887013">
    <property type="component" value="Unassembled WGS sequence"/>
</dbReference>
<reference evidence="1" key="1">
    <citation type="submission" date="2020-08" db="EMBL/GenBank/DDBJ databases">
        <title>Multicomponent nature underlies the extraordinary mechanical properties of spider dragline silk.</title>
        <authorList>
            <person name="Kono N."/>
            <person name="Nakamura H."/>
            <person name="Mori M."/>
            <person name="Yoshida Y."/>
            <person name="Ohtoshi R."/>
            <person name="Malay A.D."/>
            <person name="Moran D.A.P."/>
            <person name="Tomita M."/>
            <person name="Numata K."/>
            <person name="Arakawa K."/>
        </authorList>
    </citation>
    <scope>NUCLEOTIDE SEQUENCE</scope>
</reference>
<organism evidence="1 2">
    <name type="scientific">Nephila pilipes</name>
    <name type="common">Giant wood spider</name>
    <name type="synonym">Nephila maculata</name>
    <dbReference type="NCBI Taxonomy" id="299642"/>
    <lineage>
        <taxon>Eukaryota</taxon>
        <taxon>Metazoa</taxon>
        <taxon>Ecdysozoa</taxon>
        <taxon>Arthropoda</taxon>
        <taxon>Chelicerata</taxon>
        <taxon>Arachnida</taxon>
        <taxon>Araneae</taxon>
        <taxon>Araneomorphae</taxon>
        <taxon>Entelegynae</taxon>
        <taxon>Araneoidea</taxon>
        <taxon>Nephilidae</taxon>
        <taxon>Nephila</taxon>
    </lineage>
</organism>
<dbReference type="EMBL" id="BMAW01111208">
    <property type="protein sequence ID" value="GFT46843.1"/>
    <property type="molecule type" value="Genomic_DNA"/>
</dbReference>
<name>A0A8X6P3Y0_NEPPI</name>
<keyword evidence="2" id="KW-1185">Reference proteome</keyword>
<evidence type="ECO:0000313" key="1">
    <source>
        <dbReference type="EMBL" id="GFT46843.1"/>
    </source>
</evidence>
<accession>A0A8X6P3Y0</accession>